<proteinExistence type="predicted"/>
<dbReference type="InterPro" id="IPR036770">
    <property type="entry name" value="Ankyrin_rpt-contain_sf"/>
</dbReference>
<accession>A0ABQ7G6W7</accession>
<protein>
    <recommendedName>
        <fullName evidence="3">Encoded protein</fullName>
    </recommendedName>
</protein>
<comment type="caution">
    <text evidence="1">The sequence shown here is derived from an EMBL/GenBank/DDBJ whole genome shotgun (WGS) entry which is preliminary data.</text>
</comment>
<sequence length="236" mass="26844">MALLAPSDSLTMILVNKDITQKFLDKKLYIGVLYYHYNHPGVRDLGVRHSPLLAVLADKSYITTKFMLDLMGALYEPWPDQYLLPDLQMFYETDQFLSPDLLLQTQHKISPVDGSLYDTRMNFLHLCAVCDVTYVPLFSLFYNTLRRMVFAEYGDEGSALVDAVINGSAMFLINRAGRSKFYGVTPLHLAHGLGNTALTLFLLNLPGMNTYARDEDGRMPHESFFYPFATPECLEM</sequence>
<dbReference type="EMBL" id="MU070051">
    <property type="protein sequence ID" value="KAF5830361.1"/>
    <property type="molecule type" value="Genomic_DNA"/>
</dbReference>
<reference evidence="1" key="1">
    <citation type="submission" date="2017-08" db="EMBL/GenBank/DDBJ databases">
        <authorList>
            <person name="Polle J.E."/>
            <person name="Barry K."/>
            <person name="Cushman J."/>
            <person name="Schmutz J."/>
            <person name="Tran D."/>
            <person name="Hathwaick L.T."/>
            <person name="Yim W.C."/>
            <person name="Jenkins J."/>
            <person name="Mckie-Krisberg Z.M."/>
            <person name="Prochnik S."/>
            <person name="Lindquist E."/>
            <person name="Dockter R.B."/>
            <person name="Adam C."/>
            <person name="Molina H."/>
            <person name="Bunkerborg J."/>
            <person name="Jin E."/>
            <person name="Buchheim M."/>
            <person name="Magnuson J."/>
        </authorList>
    </citation>
    <scope>NUCLEOTIDE SEQUENCE</scope>
    <source>
        <strain evidence="1">CCAP 19/18</strain>
    </source>
</reference>
<evidence type="ECO:0008006" key="3">
    <source>
        <dbReference type="Google" id="ProtNLM"/>
    </source>
</evidence>
<evidence type="ECO:0000313" key="2">
    <source>
        <dbReference type="Proteomes" id="UP000815325"/>
    </source>
</evidence>
<dbReference type="SUPFAM" id="SSF48403">
    <property type="entry name" value="Ankyrin repeat"/>
    <property type="match status" value="1"/>
</dbReference>
<evidence type="ECO:0000313" key="1">
    <source>
        <dbReference type="EMBL" id="KAF5830361.1"/>
    </source>
</evidence>
<keyword evidence="2" id="KW-1185">Reference proteome</keyword>
<organism evidence="1 2">
    <name type="scientific">Dunaliella salina</name>
    <name type="common">Green alga</name>
    <name type="synonym">Protococcus salinus</name>
    <dbReference type="NCBI Taxonomy" id="3046"/>
    <lineage>
        <taxon>Eukaryota</taxon>
        <taxon>Viridiplantae</taxon>
        <taxon>Chlorophyta</taxon>
        <taxon>core chlorophytes</taxon>
        <taxon>Chlorophyceae</taxon>
        <taxon>CS clade</taxon>
        <taxon>Chlamydomonadales</taxon>
        <taxon>Dunaliellaceae</taxon>
        <taxon>Dunaliella</taxon>
    </lineage>
</organism>
<name>A0ABQ7G6W7_DUNSA</name>
<gene>
    <name evidence="1" type="ORF">DUNSADRAFT_14688</name>
</gene>
<dbReference type="Proteomes" id="UP000815325">
    <property type="component" value="Unassembled WGS sequence"/>
</dbReference>